<keyword evidence="3" id="KW-0479">Metal-binding</keyword>
<evidence type="ECO:0000256" key="10">
    <source>
        <dbReference type="PROSITE-ProRule" id="PRU00152"/>
    </source>
</evidence>
<dbReference type="SUPFAM" id="SSF48484">
    <property type="entry name" value="Lipoxigenase"/>
    <property type="match status" value="1"/>
</dbReference>
<evidence type="ECO:0000313" key="15">
    <source>
        <dbReference type="Proteomes" id="UP001457282"/>
    </source>
</evidence>
<evidence type="ECO:0000256" key="1">
    <source>
        <dbReference type="ARBA" id="ARBA00009419"/>
    </source>
</evidence>
<dbReference type="GO" id="GO:0034440">
    <property type="term" value="P:lipid oxidation"/>
    <property type="evidence" value="ECO:0007669"/>
    <property type="project" value="InterPro"/>
</dbReference>
<comment type="similarity">
    <text evidence="1">Belongs to the lipoxygenase family.</text>
</comment>
<dbReference type="Proteomes" id="UP001457282">
    <property type="component" value="Unassembled WGS sequence"/>
</dbReference>
<evidence type="ECO:0000256" key="2">
    <source>
        <dbReference type="ARBA" id="ARBA00022516"/>
    </source>
</evidence>
<dbReference type="InterPro" id="IPR000907">
    <property type="entry name" value="LipOase"/>
</dbReference>
<dbReference type="Gene3D" id="4.10.375.10">
    <property type="entry name" value="Lipoxygenase-1, Domain 2"/>
    <property type="match status" value="1"/>
</dbReference>
<dbReference type="InterPro" id="IPR027433">
    <property type="entry name" value="Lipoxygenase_dom_3"/>
</dbReference>
<evidence type="ECO:0000256" key="4">
    <source>
        <dbReference type="ARBA" id="ARBA00022767"/>
    </source>
</evidence>
<dbReference type="GO" id="GO:0046872">
    <property type="term" value="F:metal ion binding"/>
    <property type="evidence" value="ECO:0007669"/>
    <property type="project" value="UniProtKB-KW"/>
</dbReference>
<feature type="region of interest" description="Disordered" evidence="11">
    <location>
        <begin position="111"/>
        <end position="135"/>
    </location>
</feature>
<evidence type="ECO:0000256" key="5">
    <source>
        <dbReference type="ARBA" id="ARBA00022832"/>
    </source>
</evidence>
<dbReference type="InterPro" id="IPR001024">
    <property type="entry name" value="PLAT/LH2_dom"/>
</dbReference>
<dbReference type="PROSITE" id="PS51393">
    <property type="entry name" value="LIPOXYGENASE_3"/>
    <property type="match status" value="1"/>
</dbReference>
<comment type="caution">
    <text evidence="14">The sequence shown here is derived from an EMBL/GenBank/DDBJ whole genome shotgun (WGS) entry which is preliminary data.</text>
</comment>
<evidence type="ECO:0000256" key="11">
    <source>
        <dbReference type="SAM" id="MobiDB-lite"/>
    </source>
</evidence>
<gene>
    <name evidence="14" type="ORF">M0R45_020558</name>
</gene>
<dbReference type="SUPFAM" id="SSF49723">
    <property type="entry name" value="Lipase/lipooxygenase domain (PLAT/LH2 domain)"/>
    <property type="match status" value="1"/>
</dbReference>
<dbReference type="Gene3D" id="2.60.60.20">
    <property type="entry name" value="PLAT/LH2 domain"/>
    <property type="match status" value="1"/>
</dbReference>
<reference evidence="14 15" key="1">
    <citation type="journal article" date="2023" name="G3 (Bethesda)">
        <title>A chromosome-length genome assembly and annotation of blackberry (Rubus argutus, cv. 'Hillquist').</title>
        <authorList>
            <person name="Bruna T."/>
            <person name="Aryal R."/>
            <person name="Dudchenko O."/>
            <person name="Sargent D.J."/>
            <person name="Mead D."/>
            <person name="Buti M."/>
            <person name="Cavallini A."/>
            <person name="Hytonen T."/>
            <person name="Andres J."/>
            <person name="Pham M."/>
            <person name="Weisz D."/>
            <person name="Mascagni F."/>
            <person name="Usai G."/>
            <person name="Natali L."/>
            <person name="Bassil N."/>
            <person name="Fernandez G.E."/>
            <person name="Lomsadze A."/>
            <person name="Armour M."/>
            <person name="Olukolu B."/>
            <person name="Poorten T."/>
            <person name="Britton C."/>
            <person name="Davik J."/>
            <person name="Ashrafi H."/>
            <person name="Aiden E.L."/>
            <person name="Borodovsky M."/>
            <person name="Worthington M."/>
        </authorList>
    </citation>
    <scope>NUCLEOTIDE SEQUENCE [LARGE SCALE GENOMIC DNA]</scope>
    <source>
        <strain evidence="14">PI 553951</strain>
    </source>
</reference>
<proteinExistence type="inferred from homology"/>
<keyword evidence="9" id="KW-0275">Fatty acid biosynthesis</keyword>
<keyword evidence="4" id="KW-0925">Oxylipin biosynthesis</keyword>
<evidence type="ECO:0000256" key="8">
    <source>
        <dbReference type="ARBA" id="ARBA00023098"/>
    </source>
</evidence>
<feature type="domain" description="Lipoxygenase" evidence="13">
    <location>
        <begin position="82"/>
        <end position="223"/>
    </location>
</feature>
<dbReference type="SMART" id="SM00308">
    <property type="entry name" value="LH2"/>
    <property type="match status" value="1"/>
</dbReference>
<keyword evidence="15" id="KW-1185">Reference proteome</keyword>
<dbReference type="PROSITE" id="PS50095">
    <property type="entry name" value="PLAT"/>
    <property type="match status" value="1"/>
</dbReference>
<evidence type="ECO:0000259" key="13">
    <source>
        <dbReference type="PROSITE" id="PS51393"/>
    </source>
</evidence>
<dbReference type="GO" id="GO:0006633">
    <property type="term" value="P:fatty acid biosynthetic process"/>
    <property type="evidence" value="ECO:0007669"/>
    <property type="project" value="UniProtKB-KW"/>
</dbReference>
<evidence type="ECO:0000256" key="3">
    <source>
        <dbReference type="ARBA" id="ARBA00022723"/>
    </source>
</evidence>
<organism evidence="14 15">
    <name type="scientific">Rubus argutus</name>
    <name type="common">Southern blackberry</name>
    <dbReference type="NCBI Taxonomy" id="59490"/>
    <lineage>
        <taxon>Eukaryota</taxon>
        <taxon>Viridiplantae</taxon>
        <taxon>Streptophyta</taxon>
        <taxon>Embryophyta</taxon>
        <taxon>Tracheophyta</taxon>
        <taxon>Spermatophyta</taxon>
        <taxon>Magnoliopsida</taxon>
        <taxon>eudicotyledons</taxon>
        <taxon>Gunneridae</taxon>
        <taxon>Pentapetalae</taxon>
        <taxon>rosids</taxon>
        <taxon>fabids</taxon>
        <taxon>Rosales</taxon>
        <taxon>Rosaceae</taxon>
        <taxon>Rosoideae</taxon>
        <taxon>Rosoideae incertae sedis</taxon>
        <taxon>Rubus</taxon>
    </lineage>
</organism>
<dbReference type="EMBL" id="JBEDUW010000004">
    <property type="protein sequence ID" value="KAK9933359.1"/>
    <property type="molecule type" value="Genomic_DNA"/>
</dbReference>
<dbReference type="GO" id="GO:0031408">
    <property type="term" value="P:oxylipin biosynthetic process"/>
    <property type="evidence" value="ECO:0007669"/>
    <property type="project" value="UniProtKB-KW"/>
</dbReference>
<accession>A0AAW1XB38</accession>
<dbReference type="GO" id="GO:0016702">
    <property type="term" value="F:oxidoreductase activity, acting on single donors with incorporation of molecular oxygen, incorporation of two atoms of oxygen"/>
    <property type="evidence" value="ECO:0007669"/>
    <property type="project" value="InterPro"/>
</dbReference>
<keyword evidence="2" id="KW-0444">Lipid biosynthesis</keyword>
<dbReference type="Gene3D" id="4.10.372.10">
    <property type="entry name" value="Lipoxygenase-1, Domain 3"/>
    <property type="match status" value="1"/>
</dbReference>
<dbReference type="Pfam" id="PF00305">
    <property type="entry name" value="Lipoxygenase"/>
    <property type="match status" value="1"/>
</dbReference>
<feature type="compositionally biased region" description="Basic residues" evidence="11">
    <location>
        <begin position="121"/>
        <end position="130"/>
    </location>
</feature>
<protein>
    <submittedName>
        <fullName evidence="14">Uncharacterized protein</fullName>
    </submittedName>
</protein>
<name>A0AAW1XB38_RUBAR</name>
<keyword evidence="8" id="KW-0443">Lipid metabolism</keyword>
<comment type="caution">
    <text evidence="10">Lacks conserved residue(s) required for the propagation of feature annotation.</text>
</comment>
<dbReference type="Pfam" id="PF01477">
    <property type="entry name" value="PLAT"/>
    <property type="match status" value="1"/>
</dbReference>
<sequence>MDYNHYIIDCWRNCFHHCIRWDESMGVPGALMVRNHHHSQFYLKTITLEDVPGHGRVHFVCNSWVYPAHRYNYDRIFFSNKPYLPSQTPELLRPYREEELKKGRDYERKILGGSQDYPYPRRGRTGRKPNKRDPNTESRLFLLRLDIYVPRDERFGHVKFSDFLAYALKSLAQILIPELKSLCDKTINEFDTFQDVLDLYEGGIKLPNGPTLKKTGSCPLGAS</sequence>
<keyword evidence="5" id="KW-0276">Fatty acid metabolism</keyword>
<evidence type="ECO:0000256" key="6">
    <source>
        <dbReference type="ARBA" id="ARBA00022964"/>
    </source>
</evidence>
<keyword evidence="7" id="KW-0560">Oxidoreductase</keyword>
<evidence type="ECO:0000259" key="12">
    <source>
        <dbReference type="PROSITE" id="PS50095"/>
    </source>
</evidence>
<evidence type="ECO:0000256" key="9">
    <source>
        <dbReference type="ARBA" id="ARBA00023160"/>
    </source>
</evidence>
<keyword evidence="6" id="KW-0223">Dioxygenase</keyword>
<dbReference type="InterPro" id="IPR036392">
    <property type="entry name" value="PLAT/LH2_dom_sf"/>
</dbReference>
<evidence type="ECO:0000256" key="7">
    <source>
        <dbReference type="ARBA" id="ARBA00023002"/>
    </source>
</evidence>
<evidence type="ECO:0000313" key="14">
    <source>
        <dbReference type="EMBL" id="KAK9933359.1"/>
    </source>
</evidence>
<dbReference type="InterPro" id="IPR013819">
    <property type="entry name" value="LipOase_C"/>
</dbReference>
<feature type="domain" description="PLAT" evidence="12">
    <location>
        <begin position="1"/>
        <end position="79"/>
    </location>
</feature>
<dbReference type="PRINTS" id="PR00468">
    <property type="entry name" value="PLTLPOXGNASE"/>
</dbReference>
<dbReference type="InterPro" id="IPR036226">
    <property type="entry name" value="LipOase_C_sf"/>
</dbReference>
<dbReference type="PANTHER" id="PTHR11771">
    <property type="entry name" value="LIPOXYGENASE"/>
    <property type="match status" value="1"/>
</dbReference>
<dbReference type="AlphaFoldDB" id="A0AAW1XB38"/>
<dbReference type="InterPro" id="IPR001246">
    <property type="entry name" value="LipOase_plant"/>
</dbReference>